<dbReference type="PANTHER" id="PTHR45640">
    <property type="entry name" value="HEAT SHOCK PROTEIN HSP-12.2-RELATED"/>
    <property type="match status" value="1"/>
</dbReference>
<dbReference type="GO" id="GO:0051082">
    <property type="term" value="F:unfolded protein binding"/>
    <property type="evidence" value="ECO:0007669"/>
    <property type="project" value="TreeGrafter"/>
</dbReference>
<evidence type="ECO:0000256" key="1">
    <source>
        <dbReference type="ARBA" id="ARBA00023016"/>
    </source>
</evidence>
<evidence type="ECO:0000256" key="2">
    <source>
        <dbReference type="PROSITE-ProRule" id="PRU00285"/>
    </source>
</evidence>
<evidence type="ECO:0000313" key="5">
    <source>
        <dbReference type="EMBL" id="TDG45777.1"/>
    </source>
</evidence>
<name>A0A484BA74_DRONA</name>
<dbReference type="OrthoDB" id="1431247at2759"/>
<evidence type="ECO:0000259" key="4">
    <source>
        <dbReference type="PROSITE" id="PS01031"/>
    </source>
</evidence>
<dbReference type="GO" id="GO:0009408">
    <property type="term" value="P:response to heat"/>
    <property type="evidence" value="ECO:0007669"/>
    <property type="project" value="TreeGrafter"/>
</dbReference>
<dbReference type="STRING" id="7232.A0A484BA74"/>
<feature type="domain" description="SHSP" evidence="4">
    <location>
        <begin position="62"/>
        <end position="169"/>
    </location>
</feature>
<keyword evidence="1" id="KW-0346">Stress response</keyword>
<dbReference type="InterPro" id="IPR008978">
    <property type="entry name" value="HSP20-like_chaperone"/>
</dbReference>
<proteinExistence type="inferred from homology"/>
<organism evidence="5 6">
    <name type="scientific">Drosophila navojoa</name>
    <name type="common">Fruit fly</name>
    <dbReference type="NCBI Taxonomy" id="7232"/>
    <lineage>
        <taxon>Eukaryota</taxon>
        <taxon>Metazoa</taxon>
        <taxon>Ecdysozoa</taxon>
        <taxon>Arthropoda</taxon>
        <taxon>Hexapoda</taxon>
        <taxon>Insecta</taxon>
        <taxon>Pterygota</taxon>
        <taxon>Neoptera</taxon>
        <taxon>Endopterygota</taxon>
        <taxon>Diptera</taxon>
        <taxon>Brachycera</taxon>
        <taxon>Muscomorpha</taxon>
        <taxon>Ephydroidea</taxon>
        <taxon>Drosophilidae</taxon>
        <taxon>Drosophila</taxon>
    </lineage>
</organism>
<dbReference type="KEGG" id="dnv:108651794"/>
<dbReference type="AlphaFoldDB" id="A0A484BA74"/>
<dbReference type="GO" id="GO:0005634">
    <property type="term" value="C:nucleus"/>
    <property type="evidence" value="ECO:0007669"/>
    <property type="project" value="TreeGrafter"/>
</dbReference>
<protein>
    <recommendedName>
        <fullName evidence="4">SHSP domain-containing protein</fullName>
    </recommendedName>
</protein>
<accession>A0A484BA74</accession>
<dbReference type="PROSITE" id="PS01031">
    <property type="entry name" value="SHSP"/>
    <property type="match status" value="1"/>
</dbReference>
<evidence type="ECO:0000313" key="6">
    <source>
        <dbReference type="Proteomes" id="UP000295192"/>
    </source>
</evidence>
<dbReference type="EMBL" id="LSRL02000071">
    <property type="protein sequence ID" value="TDG45777.1"/>
    <property type="molecule type" value="Genomic_DNA"/>
</dbReference>
<dbReference type="InterPro" id="IPR002068">
    <property type="entry name" value="A-crystallin/Hsp20_dom"/>
</dbReference>
<sequence length="193" mass="21673">MPDIPFVLNLDGPESIFYGHDMFPNRMYRRLHSRHHDPLDLHTLGMIAQLGAHARHLVAQKHSGEIGNTRSTGQDKEGNYQVHLDVGLFEPGELSVKLVDNCVIVEGKHEEREDEHGHVYRHFVRRYPLPKEYNADAIASTLTDEGVLTITVPPLNPKVEGAERIIPIKHVGPSDLFVQKNNGQKESIEGAAK</sequence>
<dbReference type="SUPFAM" id="SSF49764">
    <property type="entry name" value="HSP20-like chaperones"/>
    <property type="match status" value="1"/>
</dbReference>
<dbReference type="Gene3D" id="2.60.40.790">
    <property type="match status" value="1"/>
</dbReference>
<dbReference type="PRINTS" id="PR00299">
    <property type="entry name" value="ACRYSTALLIN"/>
</dbReference>
<reference evidence="5 6" key="1">
    <citation type="journal article" date="2019" name="J. Hered.">
        <title>An Improved Genome Assembly for Drosophila navojoa, the Basal Species in the mojavensis Cluster.</title>
        <authorList>
            <person name="Vanderlinde T."/>
            <person name="Dupim E.G."/>
            <person name="Nazario-Yepiz N.O."/>
            <person name="Carvalho A.B."/>
        </authorList>
    </citation>
    <scope>NUCLEOTIDE SEQUENCE [LARGE SCALE GENOMIC DNA]</scope>
    <source>
        <strain evidence="5">Navoj_Jal97</strain>
        <tissue evidence="5">Whole organism</tissue>
    </source>
</reference>
<gene>
    <name evidence="5" type="ORF">AWZ03_007811</name>
</gene>
<dbReference type="CDD" id="cd06526">
    <property type="entry name" value="metazoan_ACD"/>
    <property type="match status" value="1"/>
</dbReference>
<dbReference type="InterPro" id="IPR001436">
    <property type="entry name" value="Alpha-crystallin/sHSP_animal"/>
</dbReference>
<comment type="similarity">
    <text evidence="2 3">Belongs to the small heat shock protein (HSP20) family.</text>
</comment>
<comment type="caution">
    <text evidence="5">The sequence shown here is derived from an EMBL/GenBank/DDBJ whole genome shotgun (WGS) entry which is preliminary data.</text>
</comment>
<dbReference type="GO" id="GO:0042026">
    <property type="term" value="P:protein refolding"/>
    <property type="evidence" value="ECO:0007669"/>
    <property type="project" value="TreeGrafter"/>
</dbReference>
<dbReference type="Proteomes" id="UP000295192">
    <property type="component" value="Unassembled WGS sequence"/>
</dbReference>
<evidence type="ECO:0000256" key="3">
    <source>
        <dbReference type="RuleBase" id="RU003616"/>
    </source>
</evidence>
<dbReference type="GO" id="GO:0005737">
    <property type="term" value="C:cytoplasm"/>
    <property type="evidence" value="ECO:0007669"/>
    <property type="project" value="TreeGrafter"/>
</dbReference>
<keyword evidence="6" id="KW-1185">Reference proteome</keyword>
<dbReference type="PANTHER" id="PTHR45640:SF13">
    <property type="entry name" value="HEAT SHOCK PROTEIN 22-RELATED"/>
    <property type="match status" value="1"/>
</dbReference>
<dbReference type="OMA" id="RQHHDLD"/>
<dbReference type="Pfam" id="PF00011">
    <property type="entry name" value="HSP20"/>
    <property type="match status" value="1"/>
</dbReference>